<accession>A0AAE3IFH6</accession>
<dbReference type="EMBL" id="JAOQJZ010000003">
    <property type="protein sequence ID" value="MCU6705050.1"/>
    <property type="molecule type" value="Genomic_DNA"/>
</dbReference>
<evidence type="ECO:0000256" key="6">
    <source>
        <dbReference type="ARBA" id="ARBA00022692"/>
    </source>
</evidence>
<keyword evidence="9" id="KW-0046">Antibiotic resistance</keyword>
<feature type="transmembrane region" description="Helical" evidence="10">
    <location>
        <begin position="411"/>
        <end position="430"/>
    </location>
</feature>
<reference evidence="11 12" key="1">
    <citation type="journal article" date="2021" name="ISME Commun">
        <title>Automated analysis of genomic sequences facilitates high-throughput and comprehensive description of bacteria.</title>
        <authorList>
            <person name="Hitch T.C.A."/>
        </authorList>
    </citation>
    <scope>NUCLEOTIDE SEQUENCE [LARGE SCALE GENOMIC DNA]</scope>
    <source>
        <strain evidence="11 12">Sanger_31</strain>
    </source>
</reference>
<proteinExistence type="inferred from homology"/>
<evidence type="ECO:0000313" key="11">
    <source>
        <dbReference type="EMBL" id="MCU6705050.1"/>
    </source>
</evidence>
<dbReference type="PANTHER" id="PTHR43823:SF3">
    <property type="entry name" value="MULTIDRUG EXPORT PROTEIN MEPA"/>
    <property type="match status" value="1"/>
</dbReference>
<dbReference type="InterPro" id="IPR051327">
    <property type="entry name" value="MATE_MepA_subfamily"/>
</dbReference>
<dbReference type="GO" id="GO:0015297">
    <property type="term" value="F:antiporter activity"/>
    <property type="evidence" value="ECO:0007669"/>
    <property type="project" value="InterPro"/>
</dbReference>
<dbReference type="InterPro" id="IPR002528">
    <property type="entry name" value="MATE_fam"/>
</dbReference>
<dbReference type="PIRSF" id="PIRSF006603">
    <property type="entry name" value="DinF"/>
    <property type="match status" value="1"/>
</dbReference>
<feature type="transmembrane region" description="Helical" evidence="10">
    <location>
        <begin position="50"/>
        <end position="75"/>
    </location>
</feature>
<comment type="similarity">
    <text evidence="2">Belongs to the multi antimicrobial extrusion (MATE) (TC 2.A.66.1) family. MepA subfamily.</text>
</comment>
<sequence length="436" mass="46869">MKKNSHLRDFARYASLNVLGMIGVSCYILADTFFVAKGMGADGVTALNIAIPIYSLIHGTGLMIGMGGATKFAIYKSQGRDEAGSRVFTCALLMALLLGAIYFLGGAFFSMPLAKLLGAKGSVVGMTNTYLKVLMMFGPFFVLNDTFNCFIRNDGNPKLSMAAMLTGSFSNIILDYVFIFPLDMGIFGAILATGLSPVISLCILSIYKFRKKNSFHIVRARHEGRTFGGILSIGVQSLITELSSGIVVLAFNIIILGLAGNTGVAAYAVIANTSIVAVSIFTGIAQGGQPLISAAHGIGDKDRLRAVLRYSIISQLVIALMVYLAIAFFTTPIAAIFNSEHIDSLQRMAEDGMKIYFTGLFFSGFNIIISAFFAASEKIIPAQTITILRGFALIVPMAFIMSKAAGLTGVWLAYPVTEFIVAAISIIFYIRNRHKT</sequence>
<dbReference type="PANTHER" id="PTHR43823">
    <property type="entry name" value="SPORULATION PROTEIN YKVU"/>
    <property type="match status" value="1"/>
</dbReference>
<feature type="transmembrane region" description="Helical" evidence="10">
    <location>
        <begin position="129"/>
        <end position="147"/>
    </location>
</feature>
<dbReference type="RefSeq" id="WP_267300486.1">
    <property type="nucleotide sequence ID" value="NZ_JAOQJZ010000003.1"/>
</dbReference>
<evidence type="ECO:0000256" key="5">
    <source>
        <dbReference type="ARBA" id="ARBA00022475"/>
    </source>
</evidence>
<evidence type="ECO:0000313" key="12">
    <source>
        <dbReference type="Proteomes" id="UP001208131"/>
    </source>
</evidence>
<evidence type="ECO:0000256" key="9">
    <source>
        <dbReference type="ARBA" id="ARBA00023251"/>
    </source>
</evidence>
<dbReference type="InterPro" id="IPR048279">
    <property type="entry name" value="MdtK-like"/>
</dbReference>
<keyword evidence="4" id="KW-0813">Transport</keyword>
<evidence type="ECO:0000256" key="2">
    <source>
        <dbReference type="ARBA" id="ARBA00008417"/>
    </source>
</evidence>
<evidence type="ECO:0000256" key="10">
    <source>
        <dbReference type="SAM" id="Phobius"/>
    </source>
</evidence>
<dbReference type="CDD" id="cd13143">
    <property type="entry name" value="MATE_MepA_like"/>
    <property type="match status" value="1"/>
</dbReference>
<dbReference type="GO" id="GO:0042910">
    <property type="term" value="F:xenobiotic transmembrane transporter activity"/>
    <property type="evidence" value="ECO:0007669"/>
    <property type="project" value="InterPro"/>
</dbReference>
<protein>
    <recommendedName>
        <fullName evidence="3">Multidrug export protein MepA</fullName>
    </recommendedName>
</protein>
<evidence type="ECO:0000256" key="3">
    <source>
        <dbReference type="ARBA" id="ARBA00022106"/>
    </source>
</evidence>
<evidence type="ECO:0000256" key="4">
    <source>
        <dbReference type="ARBA" id="ARBA00022448"/>
    </source>
</evidence>
<feature type="transmembrane region" description="Helical" evidence="10">
    <location>
        <begin position="355"/>
        <end position="375"/>
    </location>
</feature>
<dbReference type="InterPro" id="IPR045070">
    <property type="entry name" value="MATE_MepA-like"/>
</dbReference>
<feature type="transmembrane region" description="Helical" evidence="10">
    <location>
        <begin position="185"/>
        <end position="207"/>
    </location>
</feature>
<name>A0AAE3IFH6_9FIRM</name>
<organism evidence="11 12">
    <name type="scientific">Hominimerdicola aceti</name>
    <dbReference type="NCBI Taxonomy" id="2981726"/>
    <lineage>
        <taxon>Bacteria</taxon>
        <taxon>Bacillati</taxon>
        <taxon>Bacillota</taxon>
        <taxon>Clostridia</taxon>
        <taxon>Eubacteriales</taxon>
        <taxon>Oscillospiraceae</taxon>
        <taxon>Hominimerdicola</taxon>
    </lineage>
</organism>
<keyword evidence="6 10" id="KW-0812">Transmembrane</keyword>
<dbReference type="Proteomes" id="UP001208131">
    <property type="component" value="Unassembled WGS sequence"/>
</dbReference>
<dbReference type="GO" id="GO:0005886">
    <property type="term" value="C:plasma membrane"/>
    <property type="evidence" value="ECO:0007669"/>
    <property type="project" value="UniProtKB-SubCell"/>
</dbReference>
<keyword evidence="7 10" id="KW-1133">Transmembrane helix</keyword>
<feature type="transmembrane region" description="Helical" evidence="10">
    <location>
        <begin position="87"/>
        <end position="109"/>
    </location>
</feature>
<dbReference type="AlphaFoldDB" id="A0AAE3IFH6"/>
<feature type="transmembrane region" description="Helical" evidence="10">
    <location>
        <begin position="264"/>
        <end position="285"/>
    </location>
</feature>
<feature type="transmembrane region" description="Helical" evidence="10">
    <location>
        <begin position="227"/>
        <end position="258"/>
    </location>
</feature>
<keyword evidence="8 10" id="KW-0472">Membrane</keyword>
<comment type="subcellular location">
    <subcellularLocation>
        <location evidence="1">Cell membrane</location>
        <topology evidence="1">Multi-pass membrane protein</topology>
    </subcellularLocation>
</comment>
<comment type="caution">
    <text evidence="11">The sequence shown here is derived from an EMBL/GenBank/DDBJ whole genome shotgun (WGS) entry which is preliminary data.</text>
</comment>
<evidence type="ECO:0000256" key="1">
    <source>
        <dbReference type="ARBA" id="ARBA00004651"/>
    </source>
</evidence>
<evidence type="ECO:0000256" key="8">
    <source>
        <dbReference type="ARBA" id="ARBA00023136"/>
    </source>
</evidence>
<feature type="transmembrane region" description="Helical" evidence="10">
    <location>
        <begin position="159"/>
        <end position="179"/>
    </location>
</feature>
<feature type="transmembrane region" description="Helical" evidence="10">
    <location>
        <begin position="387"/>
        <end position="405"/>
    </location>
</feature>
<dbReference type="PROSITE" id="PS51257">
    <property type="entry name" value="PROKAR_LIPOPROTEIN"/>
    <property type="match status" value="1"/>
</dbReference>
<feature type="transmembrane region" description="Helical" evidence="10">
    <location>
        <begin position="306"/>
        <end position="335"/>
    </location>
</feature>
<keyword evidence="12" id="KW-1185">Reference proteome</keyword>
<dbReference type="Pfam" id="PF01554">
    <property type="entry name" value="MatE"/>
    <property type="match status" value="2"/>
</dbReference>
<keyword evidence="5" id="KW-1003">Cell membrane</keyword>
<evidence type="ECO:0000256" key="7">
    <source>
        <dbReference type="ARBA" id="ARBA00022989"/>
    </source>
</evidence>
<gene>
    <name evidence="11" type="ORF">OCV57_03795</name>
</gene>
<dbReference type="GO" id="GO:0046677">
    <property type="term" value="P:response to antibiotic"/>
    <property type="evidence" value="ECO:0007669"/>
    <property type="project" value="UniProtKB-KW"/>
</dbReference>
<feature type="transmembrane region" description="Helical" evidence="10">
    <location>
        <begin position="12"/>
        <end position="30"/>
    </location>
</feature>